<name>A0A1H7S652_OLID1</name>
<keyword evidence="2" id="KW-1185">Reference proteome</keyword>
<gene>
    <name evidence="1" type="ORF">SAMN05661044_03082</name>
</gene>
<dbReference type="Proteomes" id="UP000199421">
    <property type="component" value="Unassembled WGS sequence"/>
</dbReference>
<dbReference type="EMBL" id="FOAF01000003">
    <property type="protein sequence ID" value="SEL67848.1"/>
    <property type="molecule type" value="Genomic_DNA"/>
</dbReference>
<reference evidence="2" key="1">
    <citation type="submission" date="2016-10" db="EMBL/GenBank/DDBJ databases">
        <authorList>
            <person name="Varghese N."/>
            <person name="Submissions S."/>
        </authorList>
    </citation>
    <scope>NUCLEOTIDE SEQUENCE [LARGE SCALE GENOMIC DNA]</scope>
    <source>
        <strain evidence="2">DSM 18733</strain>
    </source>
</reference>
<evidence type="ECO:0000313" key="2">
    <source>
        <dbReference type="Proteomes" id="UP000199421"/>
    </source>
</evidence>
<dbReference type="AlphaFoldDB" id="A0A1H7S652"/>
<evidence type="ECO:0000313" key="1">
    <source>
        <dbReference type="EMBL" id="SEL67848.1"/>
    </source>
</evidence>
<protein>
    <submittedName>
        <fullName evidence="1">Uncharacterized protein</fullName>
    </submittedName>
</protein>
<organism evidence="1 2">
    <name type="scientific">Olivibacter domesticus</name>
    <name type="common">Pseudosphingobacterium domesticum</name>
    <dbReference type="NCBI Taxonomy" id="407022"/>
    <lineage>
        <taxon>Bacteria</taxon>
        <taxon>Pseudomonadati</taxon>
        <taxon>Bacteroidota</taxon>
        <taxon>Sphingobacteriia</taxon>
        <taxon>Sphingobacteriales</taxon>
        <taxon>Sphingobacteriaceae</taxon>
        <taxon>Olivibacter</taxon>
    </lineage>
</organism>
<accession>A0A1H7S652</accession>
<proteinExistence type="predicted"/>
<dbReference type="STRING" id="407022.SAMN05661044_03082"/>
<sequence length="54" mass="6563">MYIKNLTKIQFYNLIFGNYYEVLLCLYQTKGNNFSKRRKDIIQLLLWNCPLSLI</sequence>